<name>A0A7Y0R2Q9_VIBAL</name>
<evidence type="ECO:0000313" key="1">
    <source>
        <dbReference type="EMBL" id="NMR77394.1"/>
    </source>
</evidence>
<proteinExistence type="predicted"/>
<dbReference type="EMBL" id="JABCMA010000700">
    <property type="protein sequence ID" value="NMR77394.1"/>
    <property type="molecule type" value="Genomic_DNA"/>
</dbReference>
<accession>A0A7Y0R2Q9</accession>
<dbReference type="InterPro" id="IPR027417">
    <property type="entry name" value="P-loop_NTPase"/>
</dbReference>
<dbReference type="Gene3D" id="3.40.50.300">
    <property type="entry name" value="P-loop containing nucleotide triphosphate hydrolases"/>
    <property type="match status" value="1"/>
</dbReference>
<gene>
    <name evidence="1" type="ORF">HKB35_27830</name>
</gene>
<comment type="caution">
    <text evidence="1">The sequence shown here is derived from an EMBL/GenBank/DDBJ whole genome shotgun (WGS) entry which is preliminary data.</text>
</comment>
<dbReference type="SUPFAM" id="SSF52540">
    <property type="entry name" value="P-loop containing nucleoside triphosphate hydrolases"/>
    <property type="match status" value="1"/>
</dbReference>
<reference evidence="1 2" key="1">
    <citation type="submission" date="2020-04" db="EMBL/GenBank/DDBJ databases">
        <title>Whole-genome sequencing of Vibrio spp. from China reveals different genetic environments of blaCTX-M-14 among diverse lineages.</title>
        <authorList>
            <person name="Zheng Z."/>
            <person name="Ye L."/>
            <person name="Chen S."/>
        </authorList>
    </citation>
    <scope>NUCLEOTIDE SEQUENCE [LARGE SCALE GENOMIC DNA]</scope>
    <source>
        <strain evidence="1 2">Vb1636</strain>
    </source>
</reference>
<sequence length="45" mass="4718">MLGPSISIDNLSLQYGDNVILQNVTTTFEPGKCHVIMGPNGGGKT</sequence>
<keyword evidence="1" id="KW-0067">ATP-binding</keyword>
<protein>
    <submittedName>
        <fullName evidence="1">Metal ABC transporter ATP-binding protein</fullName>
    </submittedName>
</protein>
<evidence type="ECO:0000313" key="2">
    <source>
        <dbReference type="Proteomes" id="UP000565155"/>
    </source>
</evidence>
<dbReference type="AlphaFoldDB" id="A0A7Y0R2Q9"/>
<feature type="non-terminal residue" evidence="1">
    <location>
        <position position="45"/>
    </location>
</feature>
<keyword evidence="1" id="KW-0547">Nucleotide-binding</keyword>
<dbReference type="GO" id="GO:0005524">
    <property type="term" value="F:ATP binding"/>
    <property type="evidence" value="ECO:0007669"/>
    <property type="project" value="UniProtKB-KW"/>
</dbReference>
<dbReference type="Proteomes" id="UP000565155">
    <property type="component" value="Unassembled WGS sequence"/>
</dbReference>
<organism evidence="1 2">
    <name type="scientific">Vibrio alginolyticus</name>
    <dbReference type="NCBI Taxonomy" id="663"/>
    <lineage>
        <taxon>Bacteria</taxon>
        <taxon>Pseudomonadati</taxon>
        <taxon>Pseudomonadota</taxon>
        <taxon>Gammaproteobacteria</taxon>
        <taxon>Vibrionales</taxon>
        <taxon>Vibrionaceae</taxon>
        <taxon>Vibrio</taxon>
    </lineage>
</organism>